<dbReference type="Gene3D" id="1.20.140.150">
    <property type="match status" value="1"/>
</dbReference>
<organism evidence="6 7">
    <name type="scientific">Sphaeroforma arctica JP610</name>
    <dbReference type="NCBI Taxonomy" id="667725"/>
    <lineage>
        <taxon>Eukaryota</taxon>
        <taxon>Ichthyosporea</taxon>
        <taxon>Ichthyophonida</taxon>
        <taxon>Sphaeroforma</taxon>
    </lineage>
</organism>
<keyword evidence="7" id="KW-1185">Reference proteome</keyword>
<evidence type="ECO:0000256" key="1">
    <source>
        <dbReference type="ARBA" id="ARBA00004141"/>
    </source>
</evidence>
<evidence type="ECO:0008006" key="8">
    <source>
        <dbReference type="Google" id="ProtNLM"/>
    </source>
</evidence>
<evidence type="ECO:0000256" key="4">
    <source>
        <dbReference type="ARBA" id="ARBA00023136"/>
    </source>
</evidence>
<dbReference type="GeneID" id="25905195"/>
<keyword evidence="4 5" id="KW-0472">Membrane</keyword>
<dbReference type="GO" id="GO:0016020">
    <property type="term" value="C:membrane"/>
    <property type="evidence" value="ECO:0007669"/>
    <property type="project" value="UniProtKB-SubCell"/>
</dbReference>
<feature type="transmembrane region" description="Helical" evidence="5">
    <location>
        <begin position="191"/>
        <end position="216"/>
    </location>
</feature>
<accession>A0A0L0G2I3</accession>
<reference evidence="6 7" key="1">
    <citation type="submission" date="2011-02" db="EMBL/GenBank/DDBJ databases">
        <title>The Genome Sequence of Sphaeroforma arctica JP610.</title>
        <authorList>
            <consortium name="The Broad Institute Genome Sequencing Platform"/>
            <person name="Russ C."/>
            <person name="Cuomo C."/>
            <person name="Young S.K."/>
            <person name="Zeng Q."/>
            <person name="Gargeya S."/>
            <person name="Alvarado L."/>
            <person name="Berlin A."/>
            <person name="Chapman S.B."/>
            <person name="Chen Z."/>
            <person name="Freedman E."/>
            <person name="Gellesch M."/>
            <person name="Goldberg J."/>
            <person name="Griggs A."/>
            <person name="Gujja S."/>
            <person name="Heilman E."/>
            <person name="Heiman D."/>
            <person name="Howarth C."/>
            <person name="Mehta T."/>
            <person name="Neiman D."/>
            <person name="Pearson M."/>
            <person name="Roberts A."/>
            <person name="Saif S."/>
            <person name="Shea T."/>
            <person name="Shenoy N."/>
            <person name="Sisk P."/>
            <person name="Stolte C."/>
            <person name="Sykes S."/>
            <person name="White J."/>
            <person name="Yandava C."/>
            <person name="Burger G."/>
            <person name="Gray M.W."/>
            <person name="Holland P.W.H."/>
            <person name="King N."/>
            <person name="Lang F.B.F."/>
            <person name="Roger A.J."/>
            <person name="Ruiz-Trillo I."/>
            <person name="Haas B."/>
            <person name="Nusbaum C."/>
            <person name="Birren B."/>
        </authorList>
    </citation>
    <scope>NUCLEOTIDE SEQUENCE [LARGE SCALE GENOMIC DNA]</scope>
    <source>
        <strain evidence="6 7">JP610</strain>
    </source>
</reference>
<evidence type="ECO:0000313" key="7">
    <source>
        <dbReference type="Proteomes" id="UP000054560"/>
    </source>
</evidence>
<feature type="transmembrane region" description="Helical" evidence="5">
    <location>
        <begin position="150"/>
        <end position="171"/>
    </location>
</feature>
<keyword evidence="2 5" id="KW-0812">Transmembrane</keyword>
<comment type="subcellular location">
    <subcellularLocation>
        <location evidence="1">Membrane</location>
        <topology evidence="1">Multi-pass membrane protein</topology>
    </subcellularLocation>
</comment>
<dbReference type="AlphaFoldDB" id="A0A0L0G2I3"/>
<name>A0A0L0G2I3_9EUKA</name>
<dbReference type="OrthoDB" id="10503131at2759"/>
<sequence>MKASLFSLPALLATIAFCLLFVGACTRVWIGVDSNLTPGVVDNGTNNTSGTPGYVYPSHFGLWTGCYEYTSTGEQFGCAYITASCNTNLCYFVGDELYCAATRYGAIDNCAAFISARSFMVIAMIFLCSAMVMLLSGLKYSAADKMSVGFLWTTVVFESITMGCIIGGVYHGTGEGPATTYTVQDNFHLDWSFICFGVAFGLTFLAAIAATGFVAVAPKDEVHFDTPCPNEKPLDV</sequence>
<gene>
    <name evidence="6" type="ORF">SARC_04691</name>
</gene>
<dbReference type="RefSeq" id="XP_014156946.1">
    <property type="nucleotide sequence ID" value="XM_014301471.1"/>
</dbReference>
<proteinExistence type="predicted"/>
<evidence type="ECO:0000313" key="6">
    <source>
        <dbReference type="EMBL" id="KNC83044.1"/>
    </source>
</evidence>
<protein>
    <recommendedName>
        <fullName evidence="8">MARVEL domain-containing protein</fullName>
    </recommendedName>
</protein>
<dbReference type="InterPro" id="IPR004031">
    <property type="entry name" value="PMP22/EMP/MP20/Claudin"/>
</dbReference>
<dbReference type="EMBL" id="KQ241869">
    <property type="protein sequence ID" value="KNC83044.1"/>
    <property type="molecule type" value="Genomic_DNA"/>
</dbReference>
<evidence type="ECO:0000256" key="2">
    <source>
        <dbReference type="ARBA" id="ARBA00022692"/>
    </source>
</evidence>
<dbReference type="Pfam" id="PF13903">
    <property type="entry name" value="Claudin_2"/>
    <property type="match status" value="1"/>
</dbReference>
<evidence type="ECO:0000256" key="5">
    <source>
        <dbReference type="SAM" id="Phobius"/>
    </source>
</evidence>
<dbReference type="PROSITE" id="PS51257">
    <property type="entry name" value="PROKAR_LIPOPROTEIN"/>
    <property type="match status" value="1"/>
</dbReference>
<dbReference type="Proteomes" id="UP000054560">
    <property type="component" value="Unassembled WGS sequence"/>
</dbReference>
<evidence type="ECO:0000256" key="3">
    <source>
        <dbReference type="ARBA" id="ARBA00022989"/>
    </source>
</evidence>
<feature type="transmembrane region" description="Helical" evidence="5">
    <location>
        <begin position="119"/>
        <end position="138"/>
    </location>
</feature>
<keyword evidence="3 5" id="KW-1133">Transmembrane helix</keyword>